<evidence type="ECO:0000313" key="2">
    <source>
        <dbReference type="WBParaSite" id="PS1159_v2.g7387.t1"/>
    </source>
</evidence>
<name>A0AC35GQ67_9BILA</name>
<evidence type="ECO:0000313" key="1">
    <source>
        <dbReference type="Proteomes" id="UP000887580"/>
    </source>
</evidence>
<dbReference type="WBParaSite" id="PS1159_v2.g7387.t1">
    <property type="protein sequence ID" value="PS1159_v2.g7387.t1"/>
    <property type="gene ID" value="PS1159_v2.g7387"/>
</dbReference>
<protein>
    <submittedName>
        <fullName evidence="2">Uncharacterized protein</fullName>
    </submittedName>
</protein>
<reference evidence="2" key="1">
    <citation type="submission" date="2022-11" db="UniProtKB">
        <authorList>
            <consortium name="WormBaseParasite"/>
        </authorList>
    </citation>
    <scope>IDENTIFICATION</scope>
</reference>
<proteinExistence type="predicted"/>
<dbReference type="Proteomes" id="UP000887580">
    <property type="component" value="Unplaced"/>
</dbReference>
<organism evidence="1 2">
    <name type="scientific">Panagrolaimus sp. PS1159</name>
    <dbReference type="NCBI Taxonomy" id="55785"/>
    <lineage>
        <taxon>Eukaryota</taxon>
        <taxon>Metazoa</taxon>
        <taxon>Ecdysozoa</taxon>
        <taxon>Nematoda</taxon>
        <taxon>Chromadorea</taxon>
        <taxon>Rhabditida</taxon>
        <taxon>Tylenchina</taxon>
        <taxon>Panagrolaimomorpha</taxon>
        <taxon>Panagrolaimoidea</taxon>
        <taxon>Panagrolaimidae</taxon>
        <taxon>Panagrolaimus</taxon>
    </lineage>
</organism>
<sequence length="142" mass="15835">MKALFFFVCFLCFYVSNGNLIQCYTQNSTLADPGTTKFENCTFCGYHGYSKGCPEPDGTTTRFCLEGALLPYFSDPPFNNVTSYYTDINQCSTFTVNQCVQQLMICNSDKCNFQCETSSTSMIQNSFALIALSAAVIFIKAF</sequence>
<accession>A0AC35GQ67</accession>